<evidence type="ECO:0000313" key="6">
    <source>
        <dbReference type="Proteomes" id="UP000599578"/>
    </source>
</evidence>
<reference evidence="5 6" key="1">
    <citation type="journal article" date="2014" name="Int. J. Syst. Evol. Microbiol.">
        <title>Complete genome sequence of Corynebacterium casei LMG S-19264T (=DSM 44701T), isolated from a smear-ripened cheese.</title>
        <authorList>
            <consortium name="US DOE Joint Genome Institute (JGI-PGF)"/>
            <person name="Walter F."/>
            <person name="Albersmeier A."/>
            <person name="Kalinowski J."/>
            <person name="Ruckert C."/>
        </authorList>
    </citation>
    <scope>NUCLEOTIDE SEQUENCE [LARGE SCALE GENOMIC DNA]</scope>
    <source>
        <strain evidence="5 6">CGMCC 1.7286</strain>
    </source>
</reference>
<dbReference type="InterPro" id="IPR001638">
    <property type="entry name" value="Solute-binding_3/MltF_N"/>
</dbReference>
<proteinExistence type="inferred from homology"/>
<comment type="caution">
    <text evidence="5">The sequence shown here is derived from an EMBL/GenBank/DDBJ whole genome shotgun (WGS) entry which is preliminary data.</text>
</comment>
<dbReference type="PROSITE" id="PS51257">
    <property type="entry name" value="PROKAR_LIPOPROTEIN"/>
    <property type="match status" value="1"/>
</dbReference>
<dbReference type="SUPFAM" id="SSF53850">
    <property type="entry name" value="Periplasmic binding protein-like II"/>
    <property type="match status" value="1"/>
</dbReference>
<comment type="similarity">
    <text evidence="1">Belongs to the bacterial solute-binding protein 3 family.</text>
</comment>
<organism evidence="5 6">
    <name type="scientific">Marinobacterium nitratireducens</name>
    <dbReference type="NCBI Taxonomy" id="518897"/>
    <lineage>
        <taxon>Bacteria</taxon>
        <taxon>Pseudomonadati</taxon>
        <taxon>Pseudomonadota</taxon>
        <taxon>Gammaproteobacteria</taxon>
        <taxon>Oceanospirillales</taxon>
        <taxon>Oceanospirillaceae</taxon>
        <taxon>Marinobacterium</taxon>
    </lineage>
</organism>
<dbReference type="PANTHER" id="PTHR35936">
    <property type="entry name" value="MEMBRANE-BOUND LYTIC MUREIN TRANSGLYCOSYLASE F"/>
    <property type="match status" value="1"/>
</dbReference>
<evidence type="ECO:0000256" key="1">
    <source>
        <dbReference type="ARBA" id="ARBA00010333"/>
    </source>
</evidence>
<dbReference type="RefSeq" id="WP_188857202.1">
    <property type="nucleotide sequence ID" value="NZ_BMLT01000001.1"/>
</dbReference>
<dbReference type="EMBL" id="BMLT01000001">
    <property type="protein sequence ID" value="GGO75438.1"/>
    <property type="molecule type" value="Genomic_DNA"/>
</dbReference>
<sequence length="311" mass="35722">MWRNRLRRCALSAAGLLGACLLALPAQARYYDDVIDSGYIRIGLYRDFPPYSWLENGEPRGIDVEIGKRIAAGLGVLFEPHWITPDENLEDDLRNNVWKGHYLDKDDTRPLAPKQLADIMMRVPYDREYAYMRDSTGEIVNEQVVMFGAYQRERWQVAYNGERLDSVATLAVFQYHPIGVEIDSLPDFYLTSAFQGRMREHTRHYSNVREAFAAMRKGEVDAVMGMRAEIDWLVESAADGRIRLGDNGFPMMGKQEWDLGMAVKQTYRQLGYAVEAVVDDLIRSGQMEKLYANYGLRYELPGLYQEVAEGY</sequence>
<feature type="chain" id="PRO_5036724021" evidence="3">
    <location>
        <begin position="29"/>
        <end position="311"/>
    </location>
</feature>
<keyword evidence="2 3" id="KW-0732">Signal</keyword>
<dbReference type="PANTHER" id="PTHR35936:SF19">
    <property type="entry name" value="AMINO-ACID-BINDING PROTEIN YXEM-RELATED"/>
    <property type="match status" value="1"/>
</dbReference>
<feature type="domain" description="Solute-binding protein family 3/N-terminal" evidence="4">
    <location>
        <begin position="39"/>
        <end position="298"/>
    </location>
</feature>
<dbReference type="AlphaFoldDB" id="A0A918DPE1"/>
<accession>A0A918DPE1</accession>
<keyword evidence="6" id="KW-1185">Reference proteome</keyword>
<feature type="signal peptide" evidence="3">
    <location>
        <begin position="1"/>
        <end position="28"/>
    </location>
</feature>
<gene>
    <name evidence="5" type="ORF">GCM10011348_00230</name>
</gene>
<evidence type="ECO:0000313" key="5">
    <source>
        <dbReference type="EMBL" id="GGO75438.1"/>
    </source>
</evidence>
<evidence type="ECO:0000259" key="4">
    <source>
        <dbReference type="SMART" id="SM00062"/>
    </source>
</evidence>
<dbReference type="SMART" id="SM00062">
    <property type="entry name" value="PBPb"/>
    <property type="match status" value="1"/>
</dbReference>
<dbReference type="Proteomes" id="UP000599578">
    <property type="component" value="Unassembled WGS sequence"/>
</dbReference>
<protein>
    <submittedName>
        <fullName evidence="5">Amino acid ABC transporter substrate-binding protein</fullName>
    </submittedName>
</protein>
<evidence type="ECO:0000256" key="3">
    <source>
        <dbReference type="SAM" id="SignalP"/>
    </source>
</evidence>
<dbReference type="Gene3D" id="3.40.190.10">
    <property type="entry name" value="Periplasmic binding protein-like II"/>
    <property type="match status" value="3"/>
</dbReference>
<evidence type="ECO:0000256" key="2">
    <source>
        <dbReference type="ARBA" id="ARBA00022729"/>
    </source>
</evidence>
<name>A0A918DPE1_9GAMM</name>
<dbReference type="Pfam" id="PF00497">
    <property type="entry name" value="SBP_bac_3"/>
    <property type="match status" value="1"/>
</dbReference>